<accession>A0A8I2YEI8</accession>
<gene>
    <name evidence="2" type="ORF">JVT61DRAFT_12047</name>
</gene>
<dbReference type="AlphaFoldDB" id="A0A8I2YEI8"/>
<organism evidence="2 3">
    <name type="scientific">Boletus reticuloceps</name>
    <dbReference type="NCBI Taxonomy" id="495285"/>
    <lineage>
        <taxon>Eukaryota</taxon>
        <taxon>Fungi</taxon>
        <taxon>Dikarya</taxon>
        <taxon>Basidiomycota</taxon>
        <taxon>Agaricomycotina</taxon>
        <taxon>Agaricomycetes</taxon>
        <taxon>Agaricomycetidae</taxon>
        <taxon>Boletales</taxon>
        <taxon>Boletineae</taxon>
        <taxon>Boletaceae</taxon>
        <taxon>Boletoideae</taxon>
        <taxon>Boletus</taxon>
    </lineage>
</organism>
<reference evidence="2" key="1">
    <citation type="submission" date="2021-03" db="EMBL/GenBank/DDBJ databases">
        <title>Evolutionary innovations through gain and loss of genes in the ectomycorrhizal Boletales.</title>
        <authorList>
            <person name="Wu G."/>
            <person name="Miyauchi S."/>
            <person name="Morin E."/>
            <person name="Yang Z.-L."/>
            <person name="Xu J."/>
            <person name="Martin F.M."/>
        </authorList>
    </citation>
    <scope>NUCLEOTIDE SEQUENCE</scope>
    <source>
        <strain evidence="2">BR01</strain>
    </source>
</reference>
<evidence type="ECO:0000313" key="3">
    <source>
        <dbReference type="Proteomes" id="UP000683000"/>
    </source>
</evidence>
<name>A0A8I2YEI8_9AGAM</name>
<feature type="region of interest" description="Disordered" evidence="1">
    <location>
        <begin position="132"/>
        <end position="155"/>
    </location>
</feature>
<dbReference type="EMBL" id="JAGFBS010000051">
    <property type="protein sequence ID" value="KAG6370432.1"/>
    <property type="molecule type" value="Genomic_DNA"/>
</dbReference>
<proteinExistence type="predicted"/>
<evidence type="ECO:0000256" key="1">
    <source>
        <dbReference type="SAM" id="MobiDB-lite"/>
    </source>
</evidence>
<dbReference type="Proteomes" id="UP000683000">
    <property type="component" value="Unassembled WGS sequence"/>
</dbReference>
<comment type="caution">
    <text evidence="2">The sequence shown here is derived from an EMBL/GenBank/DDBJ whole genome shotgun (WGS) entry which is preliminary data.</text>
</comment>
<evidence type="ECO:0000313" key="2">
    <source>
        <dbReference type="EMBL" id="KAG6370432.1"/>
    </source>
</evidence>
<keyword evidence="3" id="KW-1185">Reference proteome</keyword>
<protein>
    <submittedName>
        <fullName evidence="2">Uncharacterized protein</fullName>
    </submittedName>
</protein>
<sequence length="269" mass="30203">MESILEHCRSNCTSSWVENPDVGGGAAKLYLLNGGTWPPMPAVGDFAYNLEDSTVHVYDKEVWKKFTIQDFTSTLWNPTGNRSIVYFTHRELPFWMCLDEDDYDTCEFSMVDALIQGFIQCFDPAKTHVSISERPKRRREAGAGAEAEDGTEEDVKARWEWDDAPCKKHPRLAEDLTCRKGDRSLSRFIDSSVGFPEDTPRIRWQGGYTTYLPFAGMGTKQDVETMLVKELASGWSLEGSNSGSEPYGSSPDALQVGELVVEIELDCVL</sequence>